<keyword evidence="7" id="KW-0732">Signal</keyword>
<feature type="chain" id="PRO_5042256146" evidence="7">
    <location>
        <begin position="27"/>
        <end position="320"/>
    </location>
</feature>
<accession>A0AAD9QT19</accession>
<reference evidence="9" key="1">
    <citation type="journal article" date="2023" name="G3 (Bethesda)">
        <title>Whole genome assembly and annotation of the endangered Caribbean coral Acropora cervicornis.</title>
        <authorList>
            <person name="Selwyn J.D."/>
            <person name="Vollmer S.V."/>
        </authorList>
    </citation>
    <scope>NUCLEOTIDE SEQUENCE</scope>
    <source>
        <strain evidence="9">K2</strain>
    </source>
</reference>
<keyword evidence="10" id="KW-1185">Reference proteome</keyword>
<evidence type="ECO:0000259" key="8">
    <source>
        <dbReference type="Pfam" id="PF00884"/>
    </source>
</evidence>
<dbReference type="PANTHER" id="PTHR10342">
    <property type="entry name" value="ARYLSULFATASE"/>
    <property type="match status" value="1"/>
</dbReference>
<dbReference type="GO" id="GO:0008484">
    <property type="term" value="F:sulfuric ester hydrolase activity"/>
    <property type="evidence" value="ECO:0007669"/>
    <property type="project" value="InterPro"/>
</dbReference>
<keyword evidence="3" id="KW-0479">Metal-binding</keyword>
<comment type="similarity">
    <text evidence="2">Belongs to the sulfatase family.</text>
</comment>
<dbReference type="SUPFAM" id="SSF53649">
    <property type="entry name" value="Alkaline phosphatase-like"/>
    <property type="match status" value="1"/>
</dbReference>
<protein>
    <submittedName>
        <fullName evidence="9">Arylsulfatase B</fullName>
    </submittedName>
</protein>
<comment type="caution">
    <text evidence="9">The sequence shown here is derived from an EMBL/GenBank/DDBJ whole genome shotgun (WGS) entry which is preliminary data.</text>
</comment>
<dbReference type="PANTHER" id="PTHR10342:SF274">
    <property type="entry name" value="ARYLSULFATASE B"/>
    <property type="match status" value="1"/>
</dbReference>
<dbReference type="Gene3D" id="3.40.720.10">
    <property type="entry name" value="Alkaline Phosphatase, subunit A"/>
    <property type="match status" value="2"/>
</dbReference>
<evidence type="ECO:0000256" key="4">
    <source>
        <dbReference type="ARBA" id="ARBA00022801"/>
    </source>
</evidence>
<dbReference type="Pfam" id="PF00884">
    <property type="entry name" value="Sulfatase"/>
    <property type="match status" value="1"/>
</dbReference>
<feature type="domain" description="Sulfatase N-terminal" evidence="8">
    <location>
        <begin position="94"/>
        <end position="307"/>
    </location>
</feature>
<sequence length="320" mass="36133">MASRKISVYTSLCLLVLISAHVQVDSKRSQPHILFMLADDLGWIDVGLHGSKINTPNIDSLAKDGVILDNFYAQPVCTPARGALMTGRYPIHTGYATHLVGKWHLGFYKWPYIPPKRGFDTAYGFWNGDEDHFNHKRDGVVDFRNGTDPVTNLDGKYATYEYRIQEIVMYHNPEQPLFLYMAFQNVHNPIQAPEEYVKKYDFIDQRMRRVHAGMVDILDEAVGNITKAFKDKGLWDDTLTIFCTDNGGEPVFGGYNWPLRGTKHTLWEGGVRSTGFVHGKMLKRKGAKCDGLLHISDFFPTLINLAGNCVFLNSILGAIS</sequence>
<dbReference type="PROSITE" id="PS00523">
    <property type="entry name" value="SULFATASE_1"/>
    <property type="match status" value="1"/>
</dbReference>
<evidence type="ECO:0000313" key="10">
    <source>
        <dbReference type="Proteomes" id="UP001249851"/>
    </source>
</evidence>
<dbReference type="EMBL" id="JARQWQ010000015">
    <property type="protein sequence ID" value="KAK2567022.1"/>
    <property type="molecule type" value="Genomic_DNA"/>
</dbReference>
<organism evidence="9 10">
    <name type="scientific">Acropora cervicornis</name>
    <name type="common">Staghorn coral</name>
    <dbReference type="NCBI Taxonomy" id="6130"/>
    <lineage>
        <taxon>Eukaryota</taxon>
        <taxon>Metazoa</taxon>
        <taxon>Cnidaria</taxon>
        <taxon>Anthozoa</taxon>
        <taxon>Hexacorallia</taxon>
        <taxon>Scleractinia</taxon>
        <taxon>Astrocoeniina</taxon>
        <taxon>Acroporidae</taxon>
        <taxon>Acropora</taxon>
    </lineage>
</organism>
<evidence type="ECO:0000256" key="3">
    <source>
        <dbReference type="ARBA" id="ARBA00022723"/>
    </source>
</evidence>
<evidence type="ECO:0000256" key="5">
    <source>
        <dbReference type="ARBA" id="ARBA00022837"/>
    </source>
</evidence>
<keyword evidence="6" id="KW-0325">Glycoprotein</keyword>
<evidence type="ECO:0000313" key="9">
    <source>
        <dbReference type="EMBL" id="KAK2567022.1"/>
    </source>
</evidence>
<feature type="signal peptide" evidence="7">
    <location>
        <begin position="1"/>
        <end position="26"/>
    </location>
</feature>
<dbReference type="AlphaFoldDB" id="A0AAD9QT19"/>
<comment type="cofactor">
    <cofactor evidence="1">
        <name>Ca(2+)</name>
        <dbReference type="ChEBI" id="CHEBI:29108"/>
    </cofactor>
</comment>
<dbReference type="InterPro" id="IPR017850">
    <property type="entry name" value="Alkaline_phosphatase_core_sf"/>
</dbReference>
<dbReference type="InterPro" id="IPR024607">
    <property type="entry name" value="Sulfatase_CS"/>
</dbReference>
<proteinExistence type="inferred from homology"/>
<evidence type="ECO:0000256" key="7">
    <source>
        <dbReference type="SAM" id="SignalP"/>
    </source>
</evidence>
<evidence type="ECO:0000256" key="6">
    <source>
        <dbReference type="ARBA" id="ARBA00023180"/>
    </source>
</evidence>
<keyword evidence="5" id="KW-0106">Calcium</keyword>
<evidence type="ECO:0000256" key="2">
    <source>
        <dbReference type="ARBA" id="ARBA00008779"/>
    </source>
</evidence>
<reference evidence="9" key="2">
    <citation type="journal article" date="2023" name="Science">
        <title>Genomic signatures of disease resistance in endangered staghorn corals.</title>
        <authorList>
            <person name="Vollmer S.V."/>
            <person name="Selwyn J.D."/>
            <person name="Despard B.A."/>
            <person name="Roesel C.L."/>
        </authorList>
    </citation>
    <scope>NUCLEOTIDE SEQUENCE</scope>
    <source>
        <strain evidence="9">K2</strain>
    </source>
</reference>
<dbReference type="InterPro" id="IPR047115">
    <property type="entry name" value="ARSB"/>
</dbReference>
<keyword evidence="4" id="KW-0378">Hydrolase</keyword>
<gene>
    <name evidence="9" type="ORF">P5673_008798</name>
</gene>
<dbReference type="InterPro" id="IPR000917">
    <property type="entry name" value="Sulfatase_N"/>
</dbReference>
<dbReference type="PROSITE" id="PS00149">
    <property type="entry name" value="SULFATASE_2"/>
    <property type="match status" value="1"/>
</dbReference>
<dbReference type="GO" id="GO:0046872">
    <property type="term" value="F:metal ion binding"/>
    <property type="evidence" value="ECO:0007669"/>
    <property type="project" value="UniProtKB-KW"/>
</dbReference>
<name>A0AAD9QT19_ACRCE</name>
<dbReference type="Proteomes" id="UP001249851">
    <property type="component" value="Unassembled WGS sequence"/>
</dbReference>
<evidence type="ECO:0000256" key="1">
    <source>
        <dbReference type="ARBA" id="ARBA00001913"/>
    </source>
</evidence>
<dbReference type="CDD" id="cd16029">
    <property type="entry name" value="4-S"/>
    <property type="match status" value="1"/>
</dbReference>